<reference evidence="2" key="1">
    <citation type="submission" date="2012-02" db="EMBL/GenBank/DDBJ databases">
        <title>Whole genome shotgun sequence of Gordonia otitidis NBRC 100426.</title>
        <authorList>
            <person name="Yoshida I."/>
            <person name="Hosoyama A."/>
            <person name="Tsuchikane K."/>
            <person name="Katsumata H."/>
            <person name="Yamazaki S."/>
            <person name="Fujita N."/>
        </authorList>
    </citation>
    <scope>NUCLEOTIDE SEQUENCE [LARGE SCALE GENOMIC DNA]</scope>
    <source>
        <strain evidence="2">NBRC 100426</strain>
    </source>
</reference>
<protein>
    <submittedName>
        <fullName evidence="2">Uncharacterized protein</fullName>
    </submittedName>
</protein>
<accession>H5TRP7</accession>
<proteinExistence type="predicted"/>
<sequence length="200" mass="22741">MAVGDSHMSPEEIEQRLDRIDQIMHPGGGELTVNTPGAAAIVDAALADLAPLNWPVQHASWEGRRDLERRYNRASLDAEHIRLLLRGVQARREAEQQRAQDELELRDVECELRELANRRSVLLGDYNRAADVAVRTEIRLQGFNIMREVAEKEARKLELELRLGVVSVETGWNEEARIGRMSRRAAKGIAECTRQWREAS</sequence>
<keyword evidence="1" id="KW-0175">Coiled coil</keyword>
<evidence type="ECO:0000313" key="2">
    <source>
        <dbReference type="EMBL" id="GAB36155.1"/>
    </source>
</evidence>
<dbReference type="AlphaFoldDB" id="H5TRP7"/>
<dbReference type="Proteomes" id="UP000005038">
    <property type="component" value="Unassembled WGS sequence"/>
</dbReference>
<evidence type="ECO:0000256" key="1">
    <source>
        <dbReference type="SAM" id="Coils"/>
    </source>
</evidence>
<dbReference type="STRING" id="1108044.GOOTI_202_00110"/>
<organism evidence="2 3">
    <name type="scientific">Gordonia otitidis (strain DSM 44809 / CCUG 52243 / JCM 12355 / NBRC 100426 / IFM 10032)</name>
    <dbReference type="NCBI Taxonomy" id="1108044"/>
    <lineage>
        <taxon>Bacteria</taxon>
        <taxon>Bacillati</taxon>
        <taxon>Actinomycetota</taxon>
        <taxon>Actinomycetes</taxon>
        <taxon>Mycobacteriales</taxon>
        <taxon>Gordoniaceae</taxon>
        <taxon>Gordonia</taxon>
    </lineage>
</organism>
<dbReference type="EMBL" id="BAFB01000202">
    <property type="protein sequence ID" value="GAB36155.1"/>
    <property type="molecule type" value="Genomic_DNA"/>
</dbReference>
<gene>
    <name evidence="2" type="ORF">GOOTI_202_00110</name>
</gene>
<evidence type="ECO:0000313" key="3">
    <source>
        <dbReference type="Proteomes" id="UP000005038"/>
    </source>
</evidence>
<comment type="caution">
    <text evidence="2">The sequence shown here is derived from an EMBL/GenBank/DDBJ whole genome shotgun (WGS) entry which is preliminary data.</text>
</comment>
<name>H5TRP7_GORO1</name>
<dbReference type="RefSeq" id="WP_007240339.1">
    <property type="nucleotide sequence ID" value="NZ_BAFB01000202.1"/>
</dbReference>
<keyword evidence="3" id="KW-1185">Reference proteome</keyword>
<feature type="coiled-coil region" evidence="1">
    <location>
        <begin position="91"/>
        <end position="160"/>
    </location>
</feature>